<dbReference type="SUPFAM" id="SSF51011">
    <property type="entry name" value="Glycosyl hydrolase domain"/>
    <property type="match status" value="1"/>
</dbReference>
<feature type="domain" description="Glycosyl hydrolase family 30 beta sandwich" evidence="6">
    <location>
        <begin position="402"/>
        <end position="463"/>
    </location>
</feature>
<dbReference type="Pfam" id="PF02055">
    <property type="entry name" value="Glyco_hydro_30"/>
    <property type="match status" value="1"/>
</dbReference>
<keyword evidence="2" id="KW-0732">Signal</keyword>
<dbReference type="InterPro" id="IPR033453">
    <property type="entry name" value="Glyco_hydro_30_TIM-barrel"/>
</dbReference>
<dbReference type="Gene3D" id="2.60.40.1180">
    <property type="entry name" value="Golgi alpha-mannosidase II"/>
    <property type="match status" value="1"/>
</dbReference>
<accession>A0A850EKG9</accession>
<gene>
    <name evidence="7" type="ORF">HPT30_10965</name>
</gene>
<dbReference type="GO" id="GO:0006680">
    <property type="term" value="P:glucosylceramide catabolic process"/>
    <property type="evidence" value="ECO:0007669"/>
    <property type="project" value="TreeGrafter"/>
</dbReference>
<dbReference type="Gene3D" id="3.20.20.80">
    <property type="entry name" value="Glycosidases"/>
    <property type="match status" value="1"/>
</dbReference>
<dbReference type="GO" id="GO:0004348">
    <property type="term" value="F:glucosylceramidase activity"/>
    <property type="evidence" value="ECO:0007669"/>
    <property type="project" value="InterPro"/>
</dbReference>
<keyword evidence="4" id="KW-0326">Glycosidase</keyword>
<dbReference type="GO" id="GO:0016020">
    <property type="term" value="C:membrane"/>
    <property type="evidence" value="ECO:0007669"/>
    <property type="project" value="GOC"/>
</dbReference>
<organism evidence="7 8">
    <name type="scientific">Paenibacillus agri</name>
    <dbReference type="NCBI Taxonomy" id="2744309"/>
    <lineage>
        <taxon>Bacteria</taxon>
        <taxon>Bacillati</taxon>
        <taxon>Bacillota</taxon>
        <taxon>Bacilli</taxon>
        <taxon>Bacillales</taxon>
        <taxon>Paenibacillaceae</taxon>
        <taxon>Paenibacillus</taxon>
    </lineage>
</organism>
<dbReference type="InterPro" id="IPR033452">
    <property type="entry name" value="GH30_C"/>
</dbReference>
<dbReference type="InterPro" id="IPR001139">
    <property type="entry name" value="Glyco_hydro_30"/>
</dbReference>
<feature type="domain" description="Glycosyl hydrolase family 30 TIM-barrel" evidence="5">
    <location>
        <begin position="73"/>
        <end position="398"/>
    </location>
</feature>
<dbReference type="AlphaFoldDB" id="A0A850EKG9"/>
<evidence type="ECO:0000256" key="4">
    <source>
        <dbReference type="RuleBase" id="RU361188"/>
    </source>
</evidence>
<dbReference type="SUPFAM" id="SSF51445">
    <property type="entry name" value="(Trans)glycosidases"/>
    <property type="match status" value="1"/>
</dbReference>
<dbReference type="RefSeq" id="WP_175371424.1">
    <property type="nucleotide sequence ID" value="NZ_JABWCS010000204.1"/>
</dbReference>
<dbReference type="EMBL" id="JABWCS010000204">
    <property type="protein sequence ID" value="NUU60866.1"/>
    <property type="molecule type" value="Genomic_DNA"/>
</dbReference>
<dbReference type="Proteomes" id="UP000564806">
    <property type="component" value="Unassembled WGS sequence"/>
</dbReference>
<evidence type="ECO:0000313" key="8">
    <source>
        <dbReference type="Proteomes" id="UP000564806"/>
    </source>
</evidence>
<keyword evidence="3 4" id="KW-0378">Hydrolase</keyword>
<sequence>MNYENKPVETVEVWFSSEQDPGKESWFKGPQEHTYHLSQQADLNWAVPSPTEAEDEDLTTLIVSPELTYQKILGIGTSLEETTVCNLSLMSADEREGILKQLSHTEDGIGFNLFRITLGTSDFTAERFYTYDDMPDGESDFELKHFSIQKDIGLSIIATIKELLALAPDTLLFASPWSPPAWMKTSGSLKRGRLKEGREYTDALAKYYRLAIQAYREQGIPIYAMTLQNEPLLETDYPSCHMPPERQKALALALAKEFAAHGLDTKLWIFDHNFDEVWNYVAPILKDAEAGAGVHGIALHDYEGDPEVMSEIHAAYPDKPIYLTERSLWGTSGADRMARYFRNYASSYNAWVTMLNSRIAPHQWLGTPGPTMFIQDANEADRYWRTPEYYLLGQYSRFVRRGAVRIGSSYGSVDTVTNVAFRNEDGSLVAVVINQTQSAQPFRILCAGRQFVTVLPPQSVGTYRWWDQG</sequence>
<dbReference type="InterPro" id="IPR013780">
    <property type="entry name" value="Glyco_hydro_b"/>
</dbReference>
<dbReference type="PRINTS" id="PR00843">
    <property type="entry name" value="GLHYDRLASE30"/>
</dbReference>
<protein>
    <submittedName>
        <fullName evidence="7">Glycosyl hydrolase</fullName>
    </submittedName>
</protein>
<comment type="similarity">
    <text evidence="1 4">Belongs to the glycosyl hydrolase 30 family.</text>
</comment>
<comment type="caution">
    <text evidence="7">The sequence shown here is derived from an EMBL/GenBank/DDBJ whole genome shotgun (WGS) entry which is preliminary data.</text>
</comment>
<dbReference type="PANTHER" id="PTHR11069:SF23">
    <property type="entry name" value="LYSOSOMAL ACID GLUCOSYLCERAMIDASE"/>
    <property type="match status" value="1"/>
</dbReference>
<dbReference type="Pfam" id="PF17189">
    <property type="entry name" value="Glyco_hydro_30C"/>
    <property type="match status" value="1"/>
</dbReference>
<keyword evidence="8" id="KW-1185">Reference proteome</keyword>
<dbReference type="InterPro" id="IPR017853">
    <property type="entry name" value="GH"/>
</dbReference>
<name>A0A850EKG9_9BACL</name>
<evidence type="ECO:0000256" key="1">
    <source>
        <dbReference type="ARBA" id="ARBA00005382"/>
    </source>
</evidence>
<evidence type="ECO:0000259" key="5">
    <source>
        <dbReference type="Pfam" id="PF02055"/>
    </source>
</evidence>
<reference evidence="7" key="1">
    <citation type="submission" date="2020-06" db="EMBL/GenBank/DDBJ databases">
        <title>Paenibacillus sp. nov., isolated from soil.</title>
        <authorList>
            <person name="Seo Y.L."/>
        </authorList>
    </citation>
    <scope>NUCLEOTIDE SEQUENCE [LARGE SCALE GENOMIC DNA]</scope>
    <source>
        <strain evidence="7">JW14</strain>
    </source>
</reference>
<dbReference type="PANTHER" id="PTHR11069">
    <property type="entry name" value="GLUCOSYLCERAMIDASE"/>
    <property type="match status" value="1"/>
</dbReference>
<evidence type="ECO:0000259" key="6">
    <source>
        <dbReference type="Pfam" id="PF17189"/>
    </source>
</evidence>
<evidence type="ECO:0000256" key="3">
    <source>
        <dbReference type="ARBA" id="ARBA00022801"/>
    </source>
</evidence>
<evidence type="ECO:0000256" key="2">
    <source>
        <dbReference type="ARBA" id="ARBA00022729"/>
    </source>
</evidence>
<proteinExistence type="inferred from homology"/>
<evidence type="ECO:0000313" key="7">
    <source>
        <dbReference type="EMBL" id="NUU60866.1"/>
    </source>
</evidence>